<dbReference type="EMBL" id="PTQR01000025">
    <property type="protein sequence ID" value="TKX25745.1"/>
    <property type="molecule type" value="Genomic_DNA"/>
</dbReference>
<evidence type="ECO:0000256" key="1">
    <source>
        <dbReference type="ARBA" id="ARBA00022723"/>
    </source>
</evidence>
<comment type="caution">
    <text evidence="6">The sequence shown here is derived from an EMBL/GenBank/DDBJ whole genome shotgun (WGS) entry which is preliminary data.</text>
</comment>
<evidence type="ECO:0000256" key="3">
    <source>
        <dbReference type="ARBA" id="ARBA00022833"/>
    </source>
</evidence>
<dbReference type="Gene3D" id="6.10.140.2220">
    <property type="match status" value="1"/>
</dbReference>
<reference evidence="6 7" key="1">
    <citation type="submission" date="2018-02" db="EMBL/GenBank/DDBJ databases">
        <title>Draft genome sequences of Elsinoe sp., causing black scab on jojoba.</title>
        <authorList>
            <person name="Stodart B."/>
            <person name="Jeffress S."/>
            <person name="Ash G."/>
            <person name="Arun Chinnappa K."/>
        </authorList>
    </citation>
    <scope>NUCLEOTIDE SEQUENCE [LARGE SCALE GENOMIC DNA]</scope>
    <source>
        <strain evidence="6 7">Hillstone_2</strain>
    </source>
</reference>
<evidence type="ECO:0000259" key="5">
    <source>
        <dbReference type="PROSITE" id="PS50865"/>
    </source>
</evidence>
<dbReference type="InterPro" id="IPR002893">
    <property type="entry name" value="Znf_MYND"/>
</dbReference>
<organism evidence="6 7">
    <name type="scientific">Elsinoe australis</name>
    <dbReference type="NCBI Taxonomy" id="40998"/>
    <lineage>
        <taxon>Eukaryota</taxon>
        <taxon>Fungi</taxon>
        <taxon>Dikarya</taxon>
        <taxon>Ascomycota</taxon>
        <taxon>Pezizomycotina</taxon>
        <taxon>Dothideomycetes</taxon>
        <taxon>Dothideomycetidae</taxon>
        <taxon>Myriangiales</taxon>
        <taxon>Elsinoaceae</taxon>
        <taxon>Elsinoe</taxon>
    </lineage>
</organism>
<keyword evidence="2 4" id="KW-0863">Zinc-finger</keyword>
<dbReference type="SUPFAM" id="SSF144232">
    <property type="entry name" value="HIT/MYND zinc finger-like"/>
    <property type="match status" value="1"/>
</dbReference>
<dbReference type="AlphaFoldDB" id="A0A4U7B7J9"/>
<dbReference type="GO" id="GO:0008270">
    <property type="term" value="F:zinc ion binding"/>
    <property type="evidence" value="ECO:0007669"/>
    <property type="project" value="UniProtKB-KW"/>
</dbReference>
<protein>
    <recommendedName>
        <fullName evidence="5">MYND-type domain-containing protein</fullName>
    </recommendedName>
</protein>
<accession>A0A4U7B7J9</accession>
<keyword evidence="1" id="KW-0479">Metal-binding</keyword>
<sequence length="461" mass="49995">MHLHVFDAGLDDGALHLLCSPPNSTGQVHSTRAFSNIIPSTSVQSTNKITGLNDKDRASLTCVAHYQDEKAEILASGGAVKVAQESPCSMTVIVGTSEHVLEYPFPVHGSTSKTRIARKQHWVEVTVKQAKDSSQRYRLQPFPLITAGRASIFPWNVTLLNLDVRPKIPAGSKFPALSATLGMGLSNAERIMNQDKSLVSDSRHLLDLKETIGSMFTTCLENIANRSRDGVTCFGLTTDNDIDTIVLIQCVRHELHSSSIVLDGYVAPLDDSRCSVLATTLGTLVQRKKMNAISVNNDEALLWKHLIPALVERCRFDWTHRQDCAYRSLGARIPLSVSHGGIPICSCGVGKGASSPPEFKAFEKFATRVAISPLSAIICDVPMIPDGVNDMRRRQAGATPRSATASARPTAGTSTTVQACNDCGATKADLKSCKRCGLAKYCNHDCQKTAWKTHKKECKAV</sequence>
<gene>
    <name evidence="6" type="ORF">C1H76_2024</name>
</gene>
<name>A0A4U7B7J9_9PEZI</name>
<dbReference type="PROSITE" id="PS50865">
    <property type="entry name" value="ZF_MYND_2"/>
    <property type="match status" value="1"/>
</dbReference>
<dbReference type="Pfam" id="PF01753">
    <property type="entry name" value="zf-MYND"/>
    <property type="match status" value="1"/>
</dbReference>
<evidence type="ECO:0000256" key="4">
    <source>
        <dbReference type="PROSITE-ProRule" id="PRU00134"/>
    </source>
</evidence>
<evidence type="ECO:0000256" key="2">
    <source>
        <dbReference type="ARBA" id="ARBA00022771"/>
    </source>
</evidence>
<evidence type="ECO:0000313" key="6">
    <source>
        <dbReference type="EMBL" id="TKX25745.1"/>
    </source>
</evidence>
<evidence type="ECO:0000313" key="7">
    <source>
        <dbReference type="Proteomes" id="UP000308133"/>
    </source>
</evidence>
<proteinExistence type="predicted"/>
<keyword evidence="3" id="KW-0862">Zinc</keyword>
<dbReference type="Proteomes" id="UP000308133">
    <property type="component" value="Unassembled WGS sequence"/>
</dbReference>
<feature type="domain" description="MYND-type" evidence="5">
    <location>
        <begin position="420"/>
        <end position="458"/>
    </location>
</feature>
<dbReference type="PROSITE" id="PS01360">
    <property type="entry name" value="ZF_MYND_1"/>
    <property type="match status" value="1"/>
</dbReference>